<dbReference type="GO" id="GO:0005741">
    <property type="term" value="C:mitochondrial outer membrane"/>
    <property type="evidence" value="ECO:0007669"/>
    <property type="project" value="TreeGrafter"/>
</dbReference>
<feature type="transmembrane region" description="Helical" evidence="6">
    <location>
        <begin position="7"/>
        <end position="29"/>
    </location>
</feature>
<evidence type="ECO:0000256" key="5">
    <source>
        <dbReference type="RuleBase" id="RU003651"/>
    </source>
</evidence>
<accession>A0A0M3IET3</accession>
<dbReference type="InterPro" id="IPR003959">
    <property type="entry name" value="ATPase_AAA_core"/>
</dbReference>
<dbReference type="InterPro" id="IPR027417">
    <property type="entry name" value="P-loop_NTPase"/>
</dbReference>
<dbReference type="GO" id="GO:0016887">
    <property type="term" value="F:ATP hydrolysis activity"/>
    <property type="evidence" value="ECO:0007669"/>
    <property type="project" value="InterPro"/>
</dbReference>
<dbReference type="GO" id="GO:0140570">
    <property type="term" value="P:extraction of mislocalized protein from mitochondrial outer membrane"/>
    <property type="evidence" value="ECO:0007669"/>
    <property type="project" value="TreeGrafter"/>
</dbReference>
<organism evidence="8 9">
    <name type="scientific">Ascaris lumbricoides</name>
    <name type="common">Giant roundworm</name>
    <dbReference type="NCBI Taxonomy" id="6252"/>
    <lineage>
        <taxon>Eukaryota</taxon>
        <taxon>Metazoa</taxon>
        <taxon>Ecdysozoa</taxon>
        <taxon>Nematoda</taxon>
        <taxon>Chromadorea</taxon>
        <taxon>Rhabditida</taxon>
        <taxon>Spirurina</taxon>
        <taxon>Ascaridomorpha</taxon>
        <taxon>Ascaridoidea</taxon>
        <taxon>Ascarididae</taxon>
        <taxon>Ascaris</taxon>
    </lineage>
</organism>
<dbReference type="InterPro" id="IPR003593">
    <property type="entry name" value="AAA+_ATPase"/>
</dbReference>
<dbReference type="PROSITE" id="PS00674">
    <property type="entry name" value="AAA"/>
    <property type="match status" value="1"/>
</dbReference>
<evidence type="ECO:0000256" key="2">
    <source>
        <dbReference type="ARBA" id="ARBA00022741"/>
    </source>
</evidence>
<dbReference type="InterPro" id="IPR003960">
    <property type="entry name" value="ATPase_AAA_CS"/>
</dbReference>
<keyword evidence="4" id="KW-0496">Mitochondrion</keyword>
<dbReference type="AlphaFoldDB" id="A0A0M3IET3"/>
<dbReference type="WBParaSite" id="ALUE_0001664401-mRNA-1">
    <property type="protein sequence ID" value="ALUE_0001664401-mRNA-1"/>
    <property type="gene ID" value="ALUE_0001664401"/>
</dbReference>
<evidence type="ECO:0000256" key="4">
    <source>
        <dbReference type="ARBA" id="ARBA00023128"/>
    </source>
</evidence>
<dbReference type="SUPFAM" id="SSF52540">
    <property type="entry name" value="P-loop containing nucleoside triphosphate hydrolases"/>
    <property type="match status" value="1"/>
</dbReference>
<dbReference type="Gene3D" id="1.10.8.60">
    <property type="match status" value="1"/>
</dbReference>
<comment type="subcellular location">
    <subcellularLocation>
        <location evidence="1">Mitochondrion</location>
    </subcellularLocation>
</comment>
<comment type="similarity">
    <text evidence="5">Belongs to the AAA ATPase family.</text>
</comment>
<keyword evidence="6" id="KW-1133">Transmembrane helix</keyword>
<keyword evidence="6" id="KW-0472">Membrane</keyword>
<protein>
    <submittedName>
        <fullName evidence="9">AAA domain-containing protein</fullName>
    </submittedName>
</protein>
<feature type="domain" description="AAA+ ATPase" evidence="7">
    <location>
        <begin position="146"/>
        <end position="348"/>
    </location>
</feature>
<dbReference type="PANTHER" id="PTHR45644:SF3">
    <property type="entry name" value="FI08533P-RELATED"/>
    <property type="match status" value="1"/>
</dbReference>
<keyword evidence="3 5" id="KW-0067">ATP-binding</keyword>
<keyword evidence="6" id="KW-0812">Transmembrane</keyword>
<evidence type="ECO:0000313" key="8">
    <source>
        <dbReference type="Proteomes" id="UP000036681"/>
    </source>
</evidence>
<dbReference type="GO" id="GO:0005524">
    <property type="term" value="F:ATP binding"/>
    <property type="evidence" value="ECO:0007669"/>
    <property type="project" value="UniProtKB-KW"/>
</dbReference>
<dbReference type="InterPro" id="IPR051701">
    <property type="entry name" value="Mito_OM_Translocase_MSP1"/>
</dbReference>
<dbReference type="SMART" id="SM00382">
    <property type="entry name" value="AAA"/>
    <property type="match status" value="1"/>
</dbReference>
<dbReference type="Proteomes" id="UP000036681">
    <property type="component" value="Unplaced"/>
</dbReference>
<evidence type="ECO:0000259" key="7">
    <source>
        <dbReference type="SMART" id="SM00382"/>
    </source>
</evidence>
<evidence type="ECO:0000256" key="3">
    <source>
        <dbReference type="ARBA" id="ARBA00022840"/>
    </source>
</evidence>
<dbReference type="Pfam" id="PF00004">
    <property type="entry name" value="AAA"/>
    <property type="match status" value="2"/>
</dbReference>
<keyword evidence="2 5" id="KW-0547">Nucleotide-binding</keyword>
<proteinExistence type="inferred from homology"/>
<dbReference type="PANTHER" id="PTHR45644">
    <property type="entry name" value="AAA ATPASE, PUTATIVE (AFU_ORTHOLOGUE AFUA_2G12920)-RELATED-RELATED"/>
    <property type="match status" value="1"/>
</dbReference>
<dbReference type="Gene3D" id="3.40.50.300">
    <property type="entry name" value="P-loop containing nucleotide triphosphate hydrolases"/>
    <property type="match status" value="2"/>
</dbReference>
<sequence>MSTRGEIVSICVRLAAAAALSWMTVRYMVKYLDPNYSVKEEAKRKAKELLRSLGLDSTIELSEHELRIATQFVSSDEVLRGSKLGDVTLSGMLGDIRKIRYLQGADWSDLGGCDELIQELNDRIILPLKICTDHESLALSSSLLSPPKGVLLYGPPGCGKTLIAKAVARAASARFINLQVSNLTDKWYGESQKLAAAVFSLAQKFQPTIIFIDEIGKHLIATTDSFLRDRQAQDHEATAMMKAEFMSLWDGFASSGDYFLNKMTIYDEEEELNFSNNKIATTDSFLRDRQAQDHEATAMMKAEFMSLWDGFASSDNAIIVMGATNRPYDVDKAILRRMPARFYVPLPDAQSRADILKVILRREPVESGINFQRIAEAASNLSGSDLKEVCRLAVLSRVKNAVTQGCSLYDEAARMLREEDLIRAVAKYTETALTSKMPLLIPESLD</sequence>
<reference evidence="9" key="1">
    <citation type="submission" date="2017-02" db="UniProtKB">
        <authorList>
            <consortium name="WormBaseParasite"/>
        </authorList>
    </citation>
    <scope>IDENTIFICATION</scope>
</reference>
<evidence type="ECO:0000256" key="6">
    <source>
        <dbReference type="SAM" id="Phobius"/>
    </source>
</evidence>
<evidence type="ECO:0000256" key="1">
    <source>
        <dbReference type="ARBA" id="ARBA00004173"/>
    </source>
</evidence>
<evidence type="ECO:0000313" key="9">
    <source>
        <dbReference type="WBParaSite" id="ALUE_0001664401-mRNA-1"/>
    </source>
</evidence>
<name>A0A0M3IET3_ASCLU</name>
<keyword evidence="8" id="KW-1185">Reference proteome</keyword>